<dbReference type="RefSeq" id="WP_229533605.1">
    <property type="nucleotide sequence ID" value="NZ_JAJHJB010000002.1"/>
</dbReference>
<accession>A0ABS8HNF6</accession>
<protein>
    <submittedName>
        <fullName evidence="2">Glycosyltransferase family 2 protein</fullName>
    </submittedName>
</protein>
<dbReference type="InterPro" id="IPR001173">
    <property type="entry name" value="Glyco_trans_2-like"/>
</dbReference>
<dbReference type="Pfam" id="PF00535">
    <property type="entry name" value="Glycos_transf_2"/>
    <property type="match status" value="1"/>
</dbReference>
<comment type="caution">
    <text evidence="2">The sequence shown here is derived from an EMBL/GenBank/DDBJ whole genome shotgun (WGS) entry which is preliminary data.</text>
</comment>
<reference evidence="2" key="1">
    <citation type="submission" date="2021-11" db="EMBL/GenBank/DDBJ databases">
        <title>Description of a new species Pelosinus isolated from the bottom sediments of Lake Baikal.</title>
        <authorList>
            <person name="Zakharyuk A."/>
        </authorList>
    </citation>
    <scope>NUCLEOTIDE SEQUENCE</scope>
    <source>
        <strain evidence="2">Bkl1</strain>
    </source>
</reference>
<dbReference type="InterPro" id="IPR029044">
    <property type="entry name" value="Nucleotide-diphossugar_trans"/>
</dbReference>
<organism evidence="2 3">
    <name type="scientific">Pelosinus baikalensis</name>
    <dbReference type="NCBI Taxonomy" id="2892015"/>
    <lineage>
        <taxon>Bacteria</taxon>
        <taxon>Bacillati</taxon>
        <taxon>Bacillota</taxon>
        <taxon>Negativicutes</taxon>
        <taxon>Selenomonadales</taxon>
        <taxon>Sporomusaceae</taxon>
        <taxon>Pelosinus</taxon>
    </lineage>
</organism>
<dbReference type="Proteomes" id="UP001165492">
    <property type="component" value="Unassembled WGS sequence"/>
</dbReference>
<evidence type="ECO:0000259" key="1">
    <source>
        <dbReference type="Pfam" id="PF00535"/>
    </source>
</evidence>
<evidence type="ECO:0000313" key="2">
    <source>
        <dbReference type="EMBL" id="MCC5464084.1"/>
    </source>
</evidence>
<feature type="domain" description="Glycosyltransferase 2-like" evidence="1">
    <location>
        <begin position="42"/>
        <end position="144"/>
    </location>
</feature>
<dbReference type="SUPFAM" id="SSF53448">
    <property type="entry name" value="Nucleotide-diphospho-sugar transferases"/>
    <property type="match status" value="1"/>
</dbReference>
<name>A0ABS8HNF6_9FIRM</name>
<evidence type="ECO:0000313" key="3">
    <source>
        <dbReference type="Proteomes" id="UP001165492"/>
    </source>
</evidence>
<dbReference type="EMBL" id="JAJHJB010000002">
    <property type="protein sequence ID" value="MCC5464084.1"/>
    <property type="molecule type" value="Genomic_DNA"/>
</dbReference>
<proteinExistence type="predicted"/>
<keyword evidence="3" id="KW-1185">Reference proteome</keyword>
<dbReference type="CDD" id="cd00761">
    <property type="entry name" value="Glyco_tranf_GTA_type"/>
    <property type="match status" value="1"/>
</dbReference>
<dbReference type="Gene3D" id="3.90.550.10">
    <property type="entry name" value="Spore Coat Polysaccharide Biosynthesis Protein SpsA, Chain A"/>
    <property type="match status" value="1"/>
</dbReference>
<sequence length="263" mass="30616">MNIEVLVSTMHQQDLSLVEKMNIRTNAVLINQCDNNDVVEAKDDEKCIKMYSFRERGVGKSRNIALIRATGDICIMADDDVVYLDHYEQIVRDAFAKNPNADMIMFNVTNAHEERNKRDKVNTKNKRVRFYNCLRYGTYNIAFRRERLLKHNVFFSLLFGGGAAYGSGEDTLFIWECLKKGLIIYASPAKIADVYHQKSTWFSGHNEKYYFDRGVLFEALSKCLAIPLMLRIAILEYKQYKDNMTFFQACKFMLRGISHYQSL</sequence>
<gene>
    <name evidence="2" type="ORF">LMF89_01750</name>
</gene>